<dbReference type="OrthoDB" id="851990at2"/>
<dbReference type="Pfam" id="PF12888">
    <property type="entry name" value="Lipid_bd"/>
    <property type="match status" value="1"/>
</dbReference>
<proteinExistence type="predicted"/>
<comment type="caution">
    <text evidence="1">The sequence shown here is derived from an EMBL/GenBank/DDBJ whole genome shotgun (WGS) entry which is preliminary data.</text>
</comment>
<dbReference type="EMBL" id="JUIW01000001">
    <property type="protein sequence ID" value="RYJ45522.1"/>
    <property type="molecule type" value="Genomic_DNA"/>
</dbReference>
<dbReference type="Gene3D" id="2.40.128.220">
    <property type="match status" value="1"/>
</dbReference>
<sequence length="168" mass="18734">MKKIKLNIVHIFFLTLFTTLIVSCDEDGYDDYGMETTPSVAMNGEWWIDIIDEASGDVLAQHVLHKTYDTNAGDGRMFIDDNQNGYWIKGTVAVDLNNFTFSTTDEENLVDPGSTFNVTDGKILKGASVTESGVVVDSIYFKGEFSYDPGTIIIFAGHKRTGFLEDEY</sequence>
<dbReference type="InterPro" id="IPR038668">
    <property type="entry name" value="Lipid-bd_sf"/>
</dbReference>
<evidence type="ECO:0000313" key="2">
    <source>
        <dbReference type="Proteomes" id="UP000289775"/>
    </source>
</evidence>
<accession>A0A444WIL0</accession>
<evidence type="ECO:0000313" key="1">
    <source>
        <dbReference type="EMBL" id="RYJ45522.1"/>
    </source>
</evidence>
<dbReference type="AlphaFoldDB" id="A0A444WIL0"/>
<gene>
    <name evidence="1" type="ORF">NU09_0114</name>
</gene>
<reference evidence="1 2" key="1">
    <citation type="submission" date="2014-12" db="EMBL/GenBank/DDBJ databases">
        <title>Genome sequence of Flavobacterium beibuense RSKm HC5.</title>
        <authorList>
            <person name="Kim J.F."/>
            <person name="Song J.Y."/>
            <person name="Kwak M.-J."/>
            <person name="Lee S.-W."/>
        </authorList>
    </citation>
    <scope>NUCLEOTIDE SEQUENCE [LARGE SCALE GENOMIC DNA]</scope>
    <source>
        <strain evidence="1 2">RSKm HC5</strain>
    </source>
</reference>
<dbReference type="Proteomes" id="UP000289775">
    <property type="component" value="Unassembled WGS sequence"/>
</dbReference>
<name>A0A444WIL0_9FLAO</name>
<dbReference type="PROSITE" id="PS51257">
    <property type="entry name" value="PROKAR_LIPOPROTEIN"/>
    <property type="match status" value="1"/>
</dbReference>
<keyword evidence="2" id="KW-1185">Reference proteome</keyword>
<protein>
    <submittedName>
        <fullName evidence="1">Lipid_bd domain containing protein</fullName>
    </submittedName>
</protein>
<dbReference type="InterPro" id="IPR024404">
    <property type="entry name" value="Lipid-bd_put"/>
</dbReference>
<organism evidence="1 2">
    <name type="scientific">Flavobacterium beibuense</name>
    <dbReference type="NCBI Taxonomy" id="657326"/>
    <lineage>
        <taxon>Bacteria</taxon>
        <taxon>Pseudomonadati</taxon>
        <taxon>Bacteroidota</taxon>
        <taxon>Flavobacteriia</taxon>
        <taxon>Flavobacteriales</taxon>
        <taxon>Flavobacteriaceae</taxon>
        <taxon>Flavobacterium</taxon>
    </lineage>
</organism>
<dbReference type="RefSeq" id="WP_129749305.1">
    <property type="nucleotide sequence ID" value="NZ_JUIW01000001.1"/>
</dbReference>